<reference evidence="13" key="1">
    <citation type="submission" date="2020-11" db="EMBL/GenBank/DDBJ databases">
        <authorList>
            <consortium name="DOE Joint Genome Institute"/>
            <person name="Ahrendt S."/>
            <person name="Riley R."/>
            <person name="Andreopoulos W."/>
            <person name="LaButti K."/>
            <person name="Pangilinan J."/>
            <person name="Ruiz-duenas F.J."/>
            <person name="Barrasa J.M."/>
            <person name="Sanchez-Garcia M."/>
            <person name="Camarero S."/>
            <person name="Miyauchi S."/>
            <person name="Serrano A."/>
            <person name="Linde D."/>
            <person name="Babiker R."/>
            <person name="Drula E."/>
            <person name="Ayuso-Fernandez I."/>
            <person name="Pacheco R."/>
            <person name="Padilla G."/>
            <person name="Ferreira P."/>
            <person name="Barriuso J."/>
            <person name="Kellner H."/>
            <person name="Castanera R."/>
            <person name="Alfaro M."/>
            <person name="Ramirez L."/>
            <person name="Pisabarro A.G."/>
            <person name="Kuo A."/>
            <person name="Tritt A."/>
            <person name="Lipzen A."/>
            <person name="He G."/>
            <person name="Yan M."/>
            <person name="Ng V."/>
            <person name="Cullen D."/>
            <person name="Martin F."/>
            <person name="Rosso M.-N."/>
            <person name="Henrissat B."/>
            <person name="Hibbett D."/>
            <person name="Martinez A.T."/>
            <person name="Grigoriev I.V."/>
        </authorList>
    </citation>
    <scope>NUCLEOTIDE SEQUENCE</scope>
    <source>
        <strain evidence="13">AH 44721</strain>
    </source>
</reference>
<comment type="domain">
    <text evidence="11">The DHHC domain is required for palmitoyltransferase activity.</text>
</comment>
<comment type="similarity">
    <text evidence="9">Belongs to the DHHC palmitoyltransferase family. PFA5 subfamily.</text>
</comment>
<accession>A0A9P5NYQ4</accession>
<keyword evidence="7" id="KW-0449">Lipoprotein</keyword>
<dbReference type="GO" id="GO:0016020">
    <property type="term" value="C:membrane"/>
    <property type="evidence" value="ECO:0007669"/>
    <property type="project" value="UniProtKB-SubCell"/>
</dbReference>
<evidence type="ECO:0000313" key="14">
    <source>
        <dbReference type="Proteomes" id="UP000724874"/>
    </source>
</evidence>
<proteinExistence type="inferred from homology"/>
<comment type="catalytic activity">
    <reaction evidence="10 11">
        <text>L-cysteinyl-[protein] + hexadecanoyl-CoA = S-hexadecanoyl-L-cysteinyl-[protein] + CoA</text>
        <dbReference type="Rhea" id="RHEA:36683"/>
        <dbReference type="Rhea" id="RHEA-COMP:10131"/>
        <dbReference type="Rhea" id="RHEA-COMP:11032"/>
        <dbReference type="ChEBI" id="CHEBI:29950"/>
        <dbReference type="ChEBI" id="CHEBI:57287"/>
        <dbReference type="ChEBI" id="CHEBI:57379"/>
        <dbReference type="ChEBI" id="CHEBI:74151"/>
        <dbReference type="EC" id="2.3.1.225"/>
    </reaction>
</comment>
<evidence type="ECO:0000259" key="12">
    <source>
        <dbReference type="Pfam" id="PF01529"/>
    </source>
</evidence>
<keyword evidence="2 11" id="KW-0808">Transferase</keyword>
<dbReference type="InterPro" id="IPR039859">
    <property type="entry name" value="PFA4/ZDH16/20/ERF2-like"/>
</dbReference>
<dbReference type="GO" id="GO:0005794">
    <property type="term" value="C:Golgi apparatus"/>
    <property type="evidence" value="ECO:0007669"/>
    <property type="project" value="TreeGrafter"/>
</dbReference>
<feature type="transmembrane region" description="Helical" evidence="11">
    <location>
        <begin position="12"/>
        <end position="36"/>
    </location>
</feature>
<feature type="domain" description="Palmitoyltransferase DHHC" evidence="12">
    <location>
        <begin position="110"/>
        <end position="188"/>
    </location>
</feature>
<feature type="transmembrane region" description="Helical" evidence="11">
    <location>
        <begin position="233"/>
        <end position="255"/>
    </location>
</feature>
<protein>
    <recommendedName>
        <fullName evidence="11">Palmitoyltransferase</fullName>
        <ecNumber evidence="11">2.3.1.225</ecNumber>
    </recommendedName>
</protein>
<dbReference type="OrthoDB" id="302728at2759"/>
<evidence type="ECO:0000256" key="11">
    <source>
        <dbReference type="RuleBase" id="RU079119"/>
    </source>
</evidence>
<keyword evidence="8 11" id="KW-0012">Acyltransferase</keyword>
<dbReference type="GO" id="GO:0019706">
    <property type="term" value="F:protein-cysteine S-palmitoyltransferase activity"/>
    <property type="evidence" value="ECO:0007669"/>
    <property type="project" value="UniProtKB-EC"/>
</dbReference>
<keyword evidence="14" id="KW-1185">Reference proteome</keyword>
<feature type="transmembrane region" description="Helical" evidence="11">
    <location>
        <begin position="191"/>
        <end position="212"/>
    </location>
</feature>
<dbReference type="AlphaFoldDB" id="A0A9P5NYQ4"/>
<keyword evidence="4 11" id="KW-1133">Transmembrane helix</keyword>
<evidence type="ECO:0000256" key="8">
    <source>
        <dbReference type="ARBA" id="ARBA00023315"/>
    </source>
</evidence>
<evidence type="ECO:0000256" key="9">
    <source>
        <dbReference type="ARBA" id="ARBA00038298"/>
    </source>
</evidence>
<dbReference type="PROSITE" id="PS50216">
    <property type="entry name" value="DHHC"/>
    <property type="match status" value="1"/>
</dbReference>
<dbReference type="GO" id="GO:0005783">
    <property type="term" value="C:endoplasmic reticulum"/>
    <property type="evidence" value="ECO:0007669"/>
    <property type="project" value="TreeGrafter"/>
</dbReference>
<name>A0A9P5NYQ4_GYMJU</name>
<organism evidence="13 14">
    <name type="scientific">Gymnopilus junonius</name>
    <name type="common">Spectacular rustgill mushroom</name>
    <name type="synonym">Gymnopilus spectabilis subsp. junonius</name>
    <dbReference type="NCBI Taxonomy" id="109634"/>
    <lineage>
        <taxon>Eukaryota</taxon>
        <taxon>Fungi</taxon>
        <taxon>Dikarya</taxon>
        <taxon>Basidiomycota</taxon>
        <taxon>Agaricomycotina</taxon>
        <taxon>Agaricomycetes</taxon>
        <taxon>Agaricomycetidae</taxon>
        <taxon>Agaricales</taxon>
        <taxon>Agaricineae</taxon>
        <taxon>Hymenogastraceae</taxon>
        <taxon>Gymnopilus</taxon>
    </lineage>
</organism>
<comment type="subcellular location">
    <subcellularLocation>
        <location evidence="1">Membrane</location>
        <topology evidence="1">Multi-pass membrane protein</topology>
    </subcellularLocation>
</comment>
<dbReference type="Pfam" id="PF01529">
    <property type="entry name" value="DHHC"/>
    <property type="match status" value="1"/>
</dbReference>
<evidence type="ECO:0000256" key="4">
    <source>
        <dbReference type="ARBA" id="ARBA00022989"/>
    </source>
</evidence>
<evidence type="ECO:0000256" key="10">
    <source>
        <dbReference type="ARBA" id="ARBA00048048"/>
    </source>
</evidence>
<evidence type="ECO:0000256" key="3">
    <source>
        <dbReference type="ARBA" id="ARBA00022692"/>
    </source>
</evidence>
<evidence type="ECO:0000256" key="1">
    <source>
        <dbReference type="ARBA" id="ARBA00004141"/>
    </source>
</evidence>
<evidence type="ECO:0000256" key="6">
    <source>
        <dbReference type="ARBA" id="ARBA00023139"/>
    </source>
</evidence>
<evidence type="ECO:0000256" key="7">
    <source>
        <dbReference type="ARBA" id="ARBA00023288"/>
    </source>
</evidence>
<evidence type="ECO:0000313" key="13">
    <source>
        <dbReference type="EMBL" id="KAF8909320.1"/>
    </source>
</evidence>
<evidence type="ECO:0000256" key="5">
    <source>
        <dbReference type="ARBA" id="ARBA00023136"/>
    </source>
</evidence>
<comment type="caution">
    <text evidence="13">The sequence shown here is derived from an EMBL/GenBank/DDBJ whole genome shotgun (WGS) entry which is preliminary data.</text>
</comment>
<dbReference type="InterPro" id="IPR001594">
    <property type="entry name" value="Palmitoyltrfase_DHHC"/>
</dbReference>
<keyword evidence="6" id="KW-0564">Palmitate</keyword>
<keyword evidence="3 11" id="KW-0812">Transmembrane</keyword>
<sequence>MTVCDTWLLSSFAFKWTVLIETIVQVFVFSLIAFGWYLCTFHIGGNLYIVSTNLLISSVAGLYLYLCLGRRSHNVALYPLPEKILLTEPYQCATKTGDLVVCNKGDCNGKWKPPRTHHCSTCGVCRLDFDHHCPWLGNCVTLSKLKAFICLLCLLPVTFLVAIFPICRILITHALLALKTSHQNTWANEVWWDWWGSWVVCAVGMLLGYILMKVDCQGDLTPQYGHLVEEPHLRVLATAGITLLLSIFSVVRAVLPNERIYDLGLFQNWQIFLKKPLLSALLQGPC</sequence>
<dbReference type="Proteomes" id="UP000724874">
    <property type="component" value="Unassembled WGS sequence"/>
</dbReference>
<evidence type="ECO:0000256" key="2">
    <source>
        <dbReference type="ARBA" id="ARBA00022679"/>
    </source>
</evidence>
<feature type="transmembrane region" description="Helical" evidence="11">
    <location>
        <begin position="148"/>
        <end position="171"/>
    </location>
</feature>
<dbReference type="EC" id="2.3.1.225" evidence="11"/>
<dbReference type="EMBL" id="JADNYJ010000009">
    <property type="protein sequence ID" value="KAF8909320.1"/>
    <property type="molecule type" value="Genomic_DNA"/>
</dbReference>
<keyword evidence="5 11" id="KW-0472">Membrane</keyword>
<gene>
    <name evidence="13" type="ORF">CPB84DRAFT_1813048</name>
</gene>
<feature type="transmembrane region" description="Helical" evidence="11">
    <location>
        <begin position="48"/>
        <end position="68"/>
    </location>
</feature>
<dbReference type="PANTHER" id="PTHR22883">
    <property type="entry name" value="ZINC FINGER DHHC DOMAIN CONTAINING PROTEIN"/>
    <property type="match status" value="1"/>
</dbReference>
<dbReference type="GO" id="GO:0006612">
    <property type="term" value="P:protein targeting to membrane"/>
    <property type="evidence" value="ECO:0007669"/>
    <property type="project" value="TreeGrafter"/>
</dbReference>
<dbReference type="PANTHER" id="PTHR22883:SF23">
    <property type="entry name" value="PALMITOYLTRANSFERASE ZDHHC6"/>
    <property type="match status" value="1"/>
</dbReference>